<accession>A0ABV6A0P4</accession>
<dbReference type="Proteomes" id="UP001589693">
    <property type="component" value="Unassembled WGS sequence"/>
</dbReference>
<dbReference type="EMBL" id="JBHLZU010000012">
    <property type="protein sequence ID" value="MFB9905504.1"/>
    <property type="molecule type" value="Genomic_DNA"/>
</dbReference>
<comment type="caution">
    <text evidence="1">The sequence shown here is derived from an EMBL/GenBank/DDBJ whole genome shotgun (WGS) entry which is preliminary data.</text>
</comment>
<evidence type="ECO:0000313" key="1">
    <source>
        <dbReference type="EMBL" id="MFB9905504.1"/>
    </source>
</evidence>
<reference evidence="1 2" key="1">
    <citation type="submission" date="2024-09" db="EMBL/GenBank/DDBJ databases">
        <authorList>
            <person name="Sun Q."/>
            <person name="Mori K."/>
        </authorList>
    </citation>
    <scope>NUCLEOTIDE SEQUENCE [LARGE SCALE GENOMIC DNA]</scope>
    <source>
        <strain evidence="1 2">TBRC 7907</strain>
    </source>
</reference>
<organism evidence="1 2">
    <name type="scientific">Allokutzneria oryzae</name>
    <dbReference type="NCBI Taxonomy" id="1378989"/>
    <lineage>
        <taxon>Bacteria</taxon>
        <taxon>Bacillati</taxon>
        <taxon>Actinomycetota</taxon>
        <taxon>Actinomycetes</taxon>
        <taxon>Pseudonocardiales</taxon>
        <taxon>Pseudonocardiaceae</taxon>
        <taxon>Allokutzneria</taxon>
    </lineage>
</organism>
<dbReference type="RefSeq" id="WP_377852803.1">
    <property type="nucleotide sequence ID" value="NZ_JBHLZU010000012.1"/>
</dbReference>
<gene>
    <name evidence="1" type="ORF">ACFFQA_16335</name>
</gene>
<protein>
    <recommendedName>
        <fullName evidence="3">Transposase Helix-turn-helix domain-containing protein</fullName>
    </recommendedName>
</protein>
<keyword evidence="2" id="KW-1185">Reference proteome</keyword>
<evidence type="ECO:0008006" key="3">
    <source>
        <dbReference type="Google" id="ProtNLM"/>
    </source>
</evidence>
<proteinExistence type="predicted"/>
<sequence length="99" mass="10673">MKAEQFGRWVGRPWRLALAERVLLVAVHQLAMRQLAPLFGVAPATVCRVIQRLGSPLALGPVAAPRDAVARLWIVAADTRLVVVARGGTTPVPWCARAS</sequence>
<name>A0ABV6A0P4_9PSEU</name>
<evidence type="ECO:0000313" key="2">
    <source>
        <dbReference type="Proteomes" id="UP001589693"/>
    </source>
</evidence>